<dbReference type="EMBL" id="KC821604">
    <property type="protein sequence ID" value="AGO47145.1"/>
    <property type="molecule type" value="Genomic_DNA"/>
</dbReference>
<evidence type="ECO:0000313" key="3">
    <source>
        <dbReference type="EMBL" id="AGO47145.1"/>
    </source>
</evidence>
<keyword evidence="5" id="KW-1185">Reference proteome</keyword>
<keyword evidence="1" id="KW-0812">Transmembrane</keyword>
<dbReference type="KEGG" id="vg:15009998"/>
<protein>
    <submittedName>
        <fullName evidence="2">Uncharacterized protein</fullName>
    </submittedName>
</protein>
<dbReference type="RefSeq" id="YP_007673481.1">
    <property type="nucleotide sequence ID" value="NC_020842.1"/>
</dbReference>
<accession>M4SLD2</accession>
<dbReference type="Proteomes" id="UP000014729">
    <property type="component" value="Segment"/>
</dbReference>
<keyword evidence="1" id="KW-0472">Membrane</keyword>
<sequence>MNTFALVLIIMLITIISENIILNQFDNRKGKGDKVLLCIVWLSRTIFIIAWLYHVLR</sequence>
<reference evidence="3 4" key="2">
    <citation type="journal article" date="2013" name="Proc. Natl. Acad. Sci. U.S.A.">
        <title>Twelve previously unknown phage genera are ubiquitous in global oceans.</title>
        <authorList>
            <person name="Holmfeldt K."/>
            <person name="Solonenko N."/>
            <person name="Shah M."/>
            <person name="Corrier K."/>
            <person name="Riemann L."/>
            <person name="Verberkmoes N.C."/>
            <person name="Sullivan M.B."/>
        </authorList>
    </citation>
    <scope>NUCLEOTIDE SEQUENCE [LARGE SCALE GENOMIC DNA]</scope>
    <source>
        <strain evidence="3">PhiST</strain>
    </source>
</reference>
<reference evidence="4" key="3">
    <citation type="submission" date="2013-03" db="EMBL/GenBank/DDBJ databases">
        <title>The Cellulophaga phages: a novel, diverse, and globally ubiquitous model system.</title>
        <authorList>
            <person name="Holmfeldt K."/>
            <person name="Solonenko N."/>
            <person name="Shah M."/>
            <person name="Corrier K."/>
            <person name="Riemann L."/>
            <person name="VerBerkmoes N.C."/>
            <person name="Sullivan M.B."/>
        </authorList>
    </citation>
    <scope>NUCLEOTIDE SEQUENCE [LARGE SCALE GENOMIC DNA]</scope>
</reference>
<feature type="transmembrane region" description="Helical" evidence="1">
    <location>
        <begin position="6"/>
        <end position="23"/>
    </location>
</feature>
<evidence type="ECO:0000313" key="4">
    <source>
        <dbReference type="Proteomes" id="UP000014729"/>
    </source>
</evidence>
<organism evidence="2 5">
    <name type="scientific">Cellulophaga phage phiST</name>
    <dbReference type="NCBI Taxonomy" id="756282"/>
    <lineage>
        <taxon>Viruses</taxon>
        <taxon>Duplodnaviria</taxon>
        <taxon>Heunggongvirae</taxon>
        <taxon>Uroviricota</taxon>
        <taxon>Caudoviricetes</taxon>
        <taxon>Cbastvirus</taxon>
        <taxon>Cbastvirus ST</taxon>
    </lineage>
</organism>
<evidence type="ECO:0000256" key="1">
    <source>
        <dbReference type="SAM" id="Phobius"/>
    </source>
</evidence>
<gene>
    <name evidence="2" type="ORF">CGPG_00100</name>
    <name evidence="3" type="ORF">PhiST_gp006</name>
</gene>
<proteinExistence type="predicted"/>
<feature type="transmembrane region" description="Helical" evidence="1">
    <location>
        <begin position="35"/>
        <end position="56"/>
    </location>
</feature>
<dbReference type="GeneID" id="15009998"/>
<name>M4SLD2_9CAUD</name>
<evidence type="ECO:0000313" key="2">
    <source>
        <dbReference type="EMBL" id="AGH56798.1"/>
    </source>
</evidence>
<dbReference type="EMBL" id="HQ634192">
    <property type="protein sequence ID" value="AGH56798.1"/>
    <property type="molecule type" value="Genomic_DNA"/>
</dbReference>
<reference evidence="2 5" key="1">
    <citation type="submission" date="2010-11" db="EMBL/GenBank/DDBJ databases">
        <title>The Genome Sequence of Cellulophaga phage phiST.</title>
        <authorList>
            <consortium name="The Broad Institute Genome Sequencing Platform"/>
            <person name="Henn M.R."/>
            <person name="Reimann L."/>
            <person name="Holmfelt K."/>
            <person name="Levin J."/>
            <person name="Malboeuf C."/>
            <person name="Casali M."/>
            <person name="Russ C."/>
            <person name="Lennon N."/>
            <person name="Chapman S.B."/>
            <person name="Erlich R."/>
            <person name="Young S.K."/>
            <person name="Yandava C."/>
            <person name="Zeng Q."/>
            <person name="Alvarado L."/>
            <person name="Anderson S."/>
            <person name="Berlin A."/>
            <person name="Chen Z."/>
            <person name="Freedman E."/>
            <person name="Gellesch M."/>
            <person name="Goldberg J."/>
            <person name="Green L."/>
            <person name="Griggs A."/>
            <person name="Gujja S."/>
            <person name="Heilman E.R."/>
            <person name="Heiman D."/>
            <person name="Hollinger A."/>
            <person name="Howarth C."/>
            <person name="Larson L."/>
            <person name="Mehta T."/>
            <person name="Pearson M."/>
            <person name="Roberts A."/>
            <person name="Ryan E."/>
            <person name="Saif S."/>
            <person name="Shea T."/>
            <person name="Shenoy N."/>
            <person name="Sisk P."/>
            <person name="Stolte C."/>
            <person name="Sykes S."/>
            <person name="White J."/>
            <person name="Haas B."/>
            <person name="Nusbaum C."/>
            <person name="Birren B."/>
        </authorList>
    </citation>
    <scope>NUCLEOTIDE SEQUENCE [LARGE SCALE GENOMIC DNA]</scope>
    <source>
        <strain evidence="2">PhiST</strain>
        <strain evidence="5">phiST</strain>
    </source>
</reference>
<evidence type="ECO:0000313" key="5">
    <source>
        <dbReference type="Proteomes" id="UP000203074"/>
    </source>
</evidence>
<keyword evidence="1" id="KW-1133">Transmembrane helix</keyword>
<dbReference type="Proteomes" id="UP000203074">
    <property type="component" value="Segment"/>
</dbReference>